<dbReference type="InterPro" id="IPR027417">
    <property type="entry name" value="P-loop_NTPase"/>
</dbReference>
<evidence type="ECO:0000259" key="11">
    <source>
        <dbReference type="SMART" id="SM00382"/>
    </source>
</evidence>
<dbReference type="InterPro" id="IPR004130">
    <property type="entry name" value="Gpn"/>
</dbReference>
<evidence type="ECO:0000256" key="9">
    <source>
        <dbReference type="RuleBase" id="RU365059"/>
    </source>
</evidence>
<dbReference type="PANTHER" id="PTHR21231">
    <property type="entry name" value="XPA-BINDING PROTEIN 1-RELATED"/>
    <property type="match status" value="1"/>
</dbReference>
<dbReference type="GO" id="GO:0005525">
    <property type="term" value="F:GTP binding"/>
    <property type="evidence" value="ECO:0007669"/>
    <property type="project" value="UniProtKB-KW"/>
</dbReference>
<dbReference type="InterPro" id="IPR003593">
    <property type="entry name" value="AAA+_ATPase"/>
</dbReference>
<accession>A0A4Y7MAA4</accession>
<dbReference type="GO" id="GO:0005634">
    <property type="term" value="C:nucleus"/>
    <property type="evidence" value="ECO:0007669"/>
    <property type="project" value="UniProtKB-SubCell"/>
</dbReference>
<name>A0A4Y7MAA4_9CRUS</name>
<evidence type="ECO:0000256" key="10">
    <source>
        <dbReference type="SAM" id="MobiDB-lite"/>
    </source>
</evidence>
<evidence type="ECO:0000256" key="7">
    <source>
        <dbReference type="ARBA" id="ARBA00023242"/>
    </source>
</evidence>
<dbReference type="Gene3D" id="3.40.50.300">
    <property type="entry name" value="P-loop containing nucleotide triphosphate hydrolases"/>
    <property type="match status" value="1"/>
</dbReference>
<organism evidence="13">
    <name type="scientific">Daphnia lumholtzi</name>
    <dbReference type="NCBI Taxonomy" id="42856"/>
    <lineage>
        <taxon>Eukaryota</taxon>
        <taxon>Metazoa</taxon>
        <taxon>Ecdysozoa</taxon>
        <taxon>Arthropoda</taxon>
        <taxon>Crustacea</taxon>
        <taxon>Branchiopoda</taxon>
        <taxon>Diplostraca</taxon>
        <taxon>Cladocera</taxon>
        <taxon>Anomopoda</taxon>
        <taxon>Daphniidae</taxon>
        <taxon>Daphnia</taxon>
    </lineage>
</organism>
<reference evidence="13" key="1">
    <citation type="submission" date="2018-08" db="EMBL/GenBank/DDBJ databases">
        <authorList>
            <person name="Cornetti L."/>
        </authorList>
    </citation>
    <scope>NUCLEOTIDE SEQUENCE</scope>
    <source>
        <strain evidence="12">US-AR</strain>
        <strain evidence="13">US-MO</strain>
    </source>
</reference>
<feature type="region of interest" description="Disordered" evidence="10">
    <location>
        <begin position="328"/>
        <end position="382"/>
    </location>
</feature>
<comment type="similarity">
    <text evidence="1 9">Belongs to the GPN-loop GTPase family.</text>
</comment>
<comment type="subunit">
    <text evidence="9">Binds to RNA polymerase II.</text>
</comment>
<keyword evidence="5" id="KW-0175">Coiled coil</keyword>
<dbReference type="GO" id="GO:0005737">
    <property type="term" value="C:cytoplasm"/>
    <property type="evidence" value="ECO:0007669"/>
    <property type="project" value="UniProtKB-SubCell"/>
</dbReference>
<proteinExistence type="evidence at transcript level"/>
<dbReference type="InterPro" id="IPR030230">
    <property type="entry name" value="Gpn1/Npa3/XAB1"/>
</dbReference>
<dbReference type="PANTHER" id="PTHR21231:SF8">
    <property type="entry name" value="GPN-LOOP GTPASE 1"/>
    <property type="match status" value="1"/>
</dbReference>
<gene>
    <name evidence="13" type="primary">EOG090X072H</name>
</gene>
<evidence type="ECO:0000256" key="4">
    <source>
        <dbReference type="ARBA" id="ARBA00022801"/>
    </source>
</evidence>
<dbReference type="SMART" id="SM00382">
    <property type="entry name" value="AAA"/>
    <property type="match status" value="1"/>
</dbReference>
<evidence type="ECO:0000256" key="3">
    <source>
        <dbReference type="ARBA" id="ARBA00022741"/>
    </source>
</evidence>
<evidence type="ECO:0000313" key="13">
    <source>
        <dbReference type="EMBL" id="SVE78261.1"/>
    </source>
</evidence>
<keyword evidence="3 9" id="KW-0547">Nucleotide-binding</keyword>
<dbReference type="AlphaFoldDB" id="A0A4Y7MAA4"/>
<keyword evidence="6 9" id="KW-0342">GTP-binding</keyword>
<comment type="function">
    <text evidence="8 9">Small GTPase required for proper nuclear import of RNA polymerase II (RNAPII). May act at an RNAP assembly step prior to nuclear import.</text>
</comment>
<dbReference type="EMBL" id="LR008642">
    <property type="protein sequence ID" value="SVE78261.1"/>
    <property type="molecule type" value="mRNA"/>
</dbReference>
<dbReference type="GO" id="GO:0003924">
    <property type="term" value="F:GTPase activity"/>
    <property type="evidence" value="ECO:0007669"/>
    <property type="project" value="InterPro"/>
</dbReference>
<dbReference type="Pfam" id="PF03029">
    <property type="entry name" value="ATP_bind_1"/>
    <property type="match status" value="1"/>
</dbReference>
<dbReference type="EMBL" id="LR007413">
    <property type="protein sequence ID" value="SVE77032.1"/>
    <property type="molecule type" value="mRNA"/>
</dbReference>
<keyword evidence="7" id="KW-0539">Nucleus</keyword>
<feature type="domain" description="AAA+ ATPase" evidence="11">
    <location>
        <begin position="23"/>
        <end position="170"/>
    </location>
</feature>
<keyword evidence="4 9" id="KW-0378">Hydrolase</keyword>
<protein>
    <recommendedName>
        <fullName evidence="9">GPN-loop GTPase</fullName>
        <ecNumber evidence="9">3.6.5.-</ecNumber>
    </recommendedName>
</protein>
<evidence type="ECO:0000256" key="6">
    <source>
        <dbReference type="ARBA" id="ARBA00023134"/>
    </source>
</evidence>
<dbReference type="EC" id="3.6.5.-" evidence="9"/>
<dbReference type="PRINTS" id="PR00449">
    <property type="entry name" value="RASTRNSFRMNG"/>
</dbReference>
<evidence type="ECO:0000313" key="12">
    <source>
        <dbReference type="EMBL" id="SVE77032.1"/>
    </source>
</evidence>
<comment type="subcellular location">
    <subcellularLocation>
        <location evidence="9">Cytoplasm</location>
    </subcellularLocation>
    <subcellularLocation>
        <location evidence="9">Nucleus</location>
    </subcellularLocation>
</comment>
<dbReference type="CDD" id="cd17870">
    <property type="entry name" value="GPN1"/>
    <property type="match status" value="1"/>
</dbReference>
<dbReference type="FunFam" id="3.40.50.300:FF:000888">
    <property type="entry name" value="GPN-loop GTPase 1"/>
    <property type="match status" value="1"/>
</dbReference>
<evidence type="ECO:0000256" key="1">
    <source>
        <dbReference type="ARBA" id="ARBA00005290"/>
    </source>
</evidence>
<keyword evidence="2 9" id="KW-0963">Cytoplasm</keyword>
<dbReference type="SUPFAM" id="SSF52540">
    <property type="entry name" value="P-loop containing nucleoside triphosphate hydrolases"/>
    <property type="match status" value="1"/>
</dbReference>
<evidence type="ECO:0000256" key="8">
    <source>
        <dbReference type="ARBA" id="ARBA00055682"/>
    </source>
</evidence>
<evidence type="ECO:0000256" key="2">
    <source>
        <dbReference type="ARBA" id="ARBA00022490"/>
    </source>
</evidence>
<evidence type="ECO:0000256" key="5">
    <source>
        <dbReference type="ARBA" id="ARBA00023054"/>
    </source>
</evidence>
<sequence>MATAKTEEDDAVAGTNLLERHKKPVCLIVLGMAGSGKTTFVQQLTSRLHARNKPPYVINLDPACREVPYPVNIDIRDTVNYKEVMKQYSLGPNGGIVTSLNLFATKFDQVIKLVEKRSANTDLAIFDTPGQIEVFTWSASGTIITETLAALFPTVVVYVIDIVRSVSPITFMSNMLYACSILYKLKLPFIVVMNKIDVVKHDYALEWMTDFDAFELALSSDSSYNANLSRSLSLTLDEFYKDLTTVGFSAVTGEGFDEFLAAVDAAVVEYETDYCPEHDRLLKLQAEARSRDKARQKDKFENDFQETNKKLGITTGQYVSQSNEILLRSHAVGGESSSDDDERNRRPGDDDDEDERIGHQSFRNFLEEQKKKQQSKSNSASS</sequence>